<dbReference type="Proteomes" id="UP000483802">
    <property type="component" value="Unassembled WGS sequence"/>
</dbReference>
<gene>
    <name evidence="2" type="ORF">GPA10_13480</name>
</gene>
<proteinExistence type="predicted"/>
<dbReference type="EMBL" id="WPNZ01000006">
    <property type="protein sequence ID" value="MVO85741.1"/>
    <property type="molecule type" value="Genomic_DNA"/>
</dbReference>
<dbReference type="InterPro" id="IPR054567">
    <property type="entry name" value="NNH7"/>
</dbReference>
<dbReference type="Gene3D" id="3.40.50.300">
    <property type="entry name" value="P-loop containing nucleotide triphosphate hydrolases"/>
    <property type="match status" value="1"/>
</dbReference>
<sequence length="1026" mass="113130">MGRRKLLSFGDALVLLGGDPPAMAALDRVLGGALNLGTGGLSSGVVGMFDARGRVLGLGRDAARGLGERLRRTEGRVERTRVLEAAHTVIVVLAFFDSLERAELPFPLDEVELTRGEQLVVAGGRPPSAAGLTETLAQVDAPHPAPHLPYEDHVGRLHDWYRHLATRTHDFLHGLDVWQRLDETAREEATATVCTTVPRLALAEYETLYARLVLEAPEFRYWSGRMEHRATRAELRRALAGLESLLTASAAGHSPPVDVAGALCRAHRSALEHRILDAQETPEGMQVPALAEAYLDPDFRVRAVQGQRSPADEEWWAPAPVRQDLTEYLTGALTSEGLTAAPLLVLGQPGAGKSVLIRILAARLPSAGFLPVRVALRDVRADDEIQDQIEQAVREATGEQATWTDLVRSAGAAVPVVLLDGFDELLQTTGVHQNDFLVRVARFQEREAEQGRPVLAVVTSRTAVADRVRYPQGTVALRLEPFRKEQIQVWIERWNLTNALNFRALGLPPLTWDAVAPHRALAGQPLLLTMLALYQAAGNDLRGEDLRPLDEAELYEALLGSFARREVGKDTRIPAHEVEQRVEEELERLSLVAFAMLNRRRQWVSTAELDEDLSALLGRAPARAFGLRSPLGQAEVALGRFFFVQRAQSIRDGRTLSTYEFLHATFGEYLAVRLAVRLLSGLLAHRPALSMGGEPLNDDMMFALLSFAPLASRQMLRFARARVERLSPSERETLALLVVRAMGERELRAELPYAAYLPRRVRVASRHGIYNANLVVLALLLTGGTTAGALFPSTGDAGGAWHRHVLLWRSSLNEAQWTDLAIALRVRRVRVGDDRDLEVAVAQEEVGPAEPVDAYWLFRGPRVEGHTVWYRTYWNEIWHKMDVSAGTNDGVALQALRPLFEALGPLVTTFSGEGTRPATSTAHDLLRLWLQGGSELTVTEIQDLYARIGGAFRVLTPSVGVVRRLVPLLIALLDRDLPQLSPEQSLVVLGRLLDEAPMGLVDQIHDHVKTHHSRLYSKIARSVDGS</sequence>
<feature type="domain" description="NACHT N-terminal Helical" evidence="1">
    <location>
        <begin position="5"/>
        <end position="227"/>
    </location>
</feature>
<protein>
    <recommendedName>
        <fullName evidence="1">NACHT N-terminal Helical domain-containing protein</fullName>
    </recommendedName>
</protein>
<accession>A0A6L6WXD8</accession>
<dbReference type="SUPFAM" id="SSF52540">
    <property type="entry name" value="P-loop containing nucleoside triphosphate hydrolases"/>
    <property type="match status" value="1"/>
</dbReference>
<name>A0A6L6WXD8_9ACTN</name>
<comment type="caution">
    <text evidence="2">The sequence shown here is derived from an EMBL/GenBank/DDBJ whole genome shotgun (WGS) entry which is preliminary data.</text>
</comment>
<dbReference type="RefSeq" id="WP_157165707.1">
    <property type="nucleotide sequence ID" value="NZ_WPNZ01000006.1"/>
</dbReference>
<evidence type="ECO:0000313" key="2">
    <source>
        <dbReference type="EMBL" id="MVO85741.1"/>
    </source>
</evidence>
<evidence type="ECO:0000313" key="3">
    <source>
        <dbReference type="Proteomes" id="UP000483802"/>
    </source>
</evidence>
<dbReference type="Pfam" id="PF22738">
    <property type="entry name" value="NNH7"/>
    <property type="match status" value="1"/>
</dbReference>
<evidence type="ECO:0000259" key="1">
    <source>
        <dbReference type="Pfam" id="PF22738"/>
    </source>
</evidence>
<dbReference type="InterPro" id="IPR027417">
    <property type="entry name" value="P-loop_NTPase"/>
</dbReference>
<dbReference type="AlphaFoldDB" id="A0A6L6WXD8"/>
<keyword evidence="3" id="KW-1185">Reference proteome</keyword>
<organism evidence="2 3">
    <name type="scientific">Streptomyces typhae</name>
    <dbReference type="NCBI Taxonomy" id="2681492"/>
    <lineage>
        <taxon>Bacteria</taxon>
        <taxon>Bacillati</taxon>
        <taxon>Actinomycetota</taxon>
        <taxon>Actinomycetes</taxon>
        <taxon>Kitasatosporales</taxon>
        <taxon>Streptomycetaceae</taxon>
        <taxon>Streptomyces</taxon>
    </lineage>
</organism>
<reference evidence="2 3" key="1">
    <citation type="submission" date="2019-11" db="EMBL/GenBank/DDBJ databases">
        <title>Streptomyces typhae sp. nov., a novel endophytic actinomycete isolated from the root of cattail pollen (Typha angustifolia L.).</title>
        <authorList>
            <person name="Peng C."/>
        </authorList>
    </citation>
    <scope>NUCLEOTIDE SEQUENCE [LARGE SCALE GENOMIC DNA]</scope>
    <source>
        <strain evidence="3">p1417</strain>
    </source>
</reference>